<dbReference type="AlphaFoldDB" id="A0A1F5EU30"/>
<evidence type="ECO:0000256" key="1">
    <source>
        <dbReference type="SAM" id="MobiDB-lite"/>
    </source>
</evidence>
<dbReference type="Proteomes" id="UP000177390">
    <property type="component" value="Unassembled WGS sequence"/>
</dbReference>
<reference evidence="2 3" key="1">
    <citation type="journal article" date="2016" name="Nat. Commun.">
        <title>Thousands of microbial genomes shed light on interconnected biogeochemical processes in an aquifer system.</title>
        <authorList>
            <person name="Anantharaman K."/>
            <person name="Brown C.T."/>
            <person name="Hug L.A."/>
            <person name="Sharon I."/>
            <person name="Castelle C.J."/>
            <person name="Probst A.J."/>
            <person name="Thomas B.C."/>
            <person name="Singh A."/>
            <person name="Wilkins M.J."/>
            <person name="Karaoz U."/>
            <person name="Brodie E.L."/>
            <person name="Williams K.H."/>
            <person name="Hubbard S.S."/>
            <person name="Banfield J.F."/>
        </authorList>
    </citation>
    <scope>NUCLEOTIDE SEQUENCE [LARGE SCALE GENOMIC DNA]</scope>
</reference>
<sequence>MAETQGEARAKRRREEFVAREAKRKRSVDFEIRSGGRGEWKGLAIKRPDRQDFQSEVKDPATKPRQKRVETPAKDGEEPASVSETFSEERGIWDDWRKGRLEKDARYDVDSPEAKQSFDDYKNFLRLDREMRRSNELRPSQAKGRMSRATTFKG</sequence>
<protein>
    <submittedName>
        <fullName evidence="2">Uncharacterized protein</fullName>
    </submittedName>
</protein>
<organism evidence="2 3">
    <name type="scientific">Candidatus Collierbacteria bacterium RIFCSPHIGHO2_02_FULL_49_10</name>
    <dbReference type="NCBI Taxonomy" id="1817723"/>
    <lineage>
        <taxon>Bacteria</taxon>
        <taxon>Candidatus Collieribacteriota</taxon>
    </lineage>
</organism>
<feature type="compositionally biased region" description="Basic and acidic residues" evidence="1">
    <location>
        <begin position="39"/>
        <end position="77"/>
    </location>
</feature>
<evidence type="ECO:0000313" key="2">
    <source>
        <dbReference type="EMBL" id="OGD70909.1"/>
    </source>
</evidence>
<dbReference type="EMBL" id="MFAH01000039">
    <property type="protein sequence ID" value="OGD70909.1"/>
    <property type="molecule type" value="Genomic_DNA"/>
</dbReference>
<feature type="region of interest" description="Disordered" evidence="1">
    <location>
        <begin position="132"/>
        <end position="154"/>
    </location>
</feature>
<name>A0A1F5EU30_9BACT</name>
<proteinExistence type="predicted"/>
<gene>
    <name evidence="2" type="ORF">A3D09_04090</name>
</gene>
<evidence type="ECO:0000313" key="3">
    <source>
        <dbReference type="Proteomes" id="UP000177390"/>
    </source>
</evidence>
<comment type="caution">
    <text evidence="2">The sequence shown here is derived from an EMBL/GenBank/DDBJ whole genome shotgun (WGS) entry which is preliminary data.</text>
</comment>
<feature type="region of interest" description="Disordered" evidence="1">
    <location>
        <begin position="39"/>
        <end position="88"/>
    </location>
</feature>
<accession>A0A1F5EU30</accession>